<comment type="caution">
    <text evidence="2">The sequence shown here is derived from an EMBL/GenBank/DDBJ whole genome shotgun (WGS) entry which is preliminary data.</text>
</comment>
<dbReference type="GO" id="GO:0016747">
    <property type="term" value="F:acyltransferase activity, transferring groups other than amino-acyl groups"/>
    <property type="evidence" value="ECO:0007669"/>
    <property type="project" value="InterPro"/>
</dbReference>
<feature type="domain" description="N-acetyltransferase" evidence="1">
    <location>
        <begin position="1"/>
        <end position="174"/>
    </location>
</feature>
<dbReference type="EMBL" id="JAVIDA010000023">
    <property type="protein sequence ID" value="MDQ9072646.1"/>
    <property type="molecule type" value="Genomic_DNA"/>
</dbReference>
<organism evidence="2 3">
    <name type="scientific">Acinetobacter gerneri</name>
    <dbReference type="NCBI Taxonomy" id="202952"/>
    <lineage>
        <taxon>Bacteria</taxon>
        <taxon>Pseudomonadati</taxon>
        <taxon>Pseudomonadota</taxon>
        <taxon>Gammaproteobacteria</taxon>
        <taxon>Moraxellales</taxon>
        <taxon>Moraxellaceae</taxon>
        <taxon>Acinetobacter</taxon>
    </lineage>
</organism>
<dbReference type="AlphaFoldDB" id="A0AAW8JMZ4"/>
<proteinExistence type="predicted"/>
<dbReference type="Proteomes" id="UP001243195">
    <property type="component" value="Unassembled WGS sequence"/>
</dbReference>
<dbReference type="CDD" id="cd04301">
    <property type="entry name" value="NAT_SF"/>
    <property type="match status" value="1"/>
</dbReference>
<evidence type="ECO:0000313" key="2">
    <source>
        <dbReference type="EMBL" id="MDQ9072646.1"/>
    </source>
</evidence>
<dbReference type="Gene3D" id="3.40.630.30">
    <property type="match status" value="1"/>
</dbReference>
<protein>
    <submittedName>
        <fullName evidence="2">GNAT family N-acetyltransferase</fullName>
    </submittedName>
</protein>
<dbReference type="Pfam" id="PF00583">
    <property type="entry name" value="Acetyltransf_1"/>
    <property type="match status" value="1"/>
</dbReference>
<name>A0AAW8JMZ4_9GAMM</name>
<dbReference type="InterPro" id="IPR016181">
    <property type="entry name" value="Acyl_CoA_acyltransferase"/>
</dbReference>
<reference evidence="2" key="1">
    <citation type="submission" date="2023-08" db="EMBL/GenBank/DDBJ databases">
        <title>Emergence of clinically-relevant ST2 carbapenem-resistant Acinetobacter baumannii strains in hospital sewages in Zhejiang, East of China.</title>
        <authorList>
            <person name="Kaichao C."/>
            <person name="Zhang R."/>
        </authorList>
    </citation>
    <scope>NUCLEOTIDE SEQUENCE</scope>
    <source>
        <strain evidence="2">M-SY-60</strain>
    </source>
</reference>
<sequence length="174" mass="20135">MKYRFALNNDIPNLVRLINNAYRNNIDKSWTNETQYVSGSRITQDQLFEELNKPGFLLMVIEGPDTRSKQLIACIGITFYETYAEIGTFCIDPSFQQAGIGKTLLGRAEQFLQIYNSNIKAINMYVLNVREELIQYYERRGYKKTGLIEDYPLDANLGMPLLDLNLIEMQKTLI</sequence>
<accession>A0AAW8JMZ4</accession>
<dbReference type="SUPFAM" id="SSF55729">
    <property type="entry name" value="Acyl-CoA N-acyltransferases (Nat)"/>
    <property type="match status" value="1"/>
</dbReference>
<evidence type="ECO:0000313" key="3">
    <source>
        <dbReference type="Proteomes" id="UP001243195"/>
    </source>
</evidence>
<dbReference type="PROSITE" id="PS51186">
    <property type="entry name" value="GNAT"/>
    <property type="match status" value="1"/>
</dbReference>
<dbReference type="RefSeq" id="WP_004860616.1">
    <property type="nucleotide sequence ID" value="NZ_BBLI01000029.1"/>
</dbReference>
<dbReference type="GeneID" id="84208801"/>
<dbReference type="InterPro" id="IPR000182">
    <property type="entry name" value="GNAT_dom"/>
</dbReference>
<evidence type="ECO:0000259" key="1">
    <source>
        <dbReference type="PROSITE" id="PS51186"/>
    </source>
</evidence>
<gene>
    <name evidence="2" type="ORF">RFH51_14390</name>
</gene>